<protein>
    <submittedName>
        <fullName evidence="1">Uncharacterized protein</fullName>
    </submittedName>
</protein>
<comment type="caution">
    <text evidence="1">The sequence shown here is derived from an EMBL/GenBank/DDBJ whole genome shotgun (WGS) entry which is preliminary data.</text>
</comment>
<reference evidence="1" key="1">
    <citation type="journal article" date="2015" name="Proc. Natl. Acad. Sci. U.S.A.">
        <title>Networks of energetic and metabolic interactions define dynamics in microbial communities.</title>
        <authorList>
            <person name="Embree M."/>
            <person name="Liu J.K."/>
            <person name="Al-Bassam M.M."/>
            <person name="Zengler K."/>
        </authorList>
    </citation>
    <scope>NUCLEOTIDE SEQUENCE</scope>
</reference>
<accession>A0A0W8F782</accession>
<proteinExistence type="predicted"/>
<organism evidence="1">
    <name type="scientific">hydrocarbon metagenome</name>
    <dbReference type="NCBI Taxonomy" id="938273"/>
    <lineage>
        <taxon>unclassified sequences</taxon>
        <taxon>metagenomes</taxon>
        <taxon>ecological metagenomes</taxon>
    </lineage>
</organism>
<dbReference type="EMBL" id="LNQE01001481">
    <property type="protein sequence ID" value="KUG16752.1"/>
    <property type="molecule type" value="Genomic_DNA"/>
</dbReference>
<sequence length="37" mass="4300">MDWNGTRALLIDSNHSADRYRAIDPEVYKRMVCFIAA</sequence>
<dbReference type="AlphaFoldDB" id="A0A0W8F782"/>
<gene>
    <name evidence="1" type="ORF">ASZ90_013568</name>
</gene>
<evidence type="ECO:0000313" key="1">
    <source>
        <dbReference type="EMBL" id="KUG16752.1"/>
    </source>
</evidence>
<name>A0A0W8F782_9ZZZZ</name>